<dbReference type="RefSeq" id="WP_258433341.1">
    <property type="nucleotide sequence ID" value="NZ_JANSGW010000009.1"/>
</dbReference>
<sequence>MKKLIGIASVFALLVSASPVIAKEAQPESAAVVIASIYNKSLTLDPEERRDTPRFTASSNSLTLTVDQSSDGSRTHFRYTLWDDNGNQVGKVFKVEKDGSDSNTWDVKKGKKYFLQISNRSTHNGIFIEASTEISID</sequence>
<dbReference type="Gene3D" id="2.60.120.380">
    <property type="match status" value="1"/>
</dbReference>
<dbReference type="EMBL" id="JAPTNE010000009">
    <property type="protein sequence ID" value="MCZ0806917.1"/>
    <property type="molecule type" value="Genomic_DNA"/>
</dbReference>
<reference evidence="2" key="1">
    <citation type="submission" date="2022-09" db="EMBL/GenBank/DDBJ databases">
        <title>Genome analysis and characterization of larvicidal activity of Brevibacillus strains.</title>
        <authorList>
            <person name="Patrusheva E.V."/>
            <person name="Izotova A.O."/>
            <person name="Toshchakov S.V."/>
            <person name="Sineoky S.P."/>
        </authorList>
    </citation>
    <scope>NUCLEOTIDE SEQUENCE</scope>
    <source>
        <strain evidence="2">VKPM_B-13247</strain>
    </source>
</reference>
<dbReference type="Proteomes" id="UP001077662">
    <property type="component" value="Unassembled WGS sequence"/>
</dbReference>
<proteinExistence type="predicted"/>
<evidence type="ECO:0000313" key="2">
    <source>
        <dbReference type="EMBL" id="MCZ0806917.1"/>
    </source>
</evidence>
<dbReference type="AlphaFoldDB" id="A0AAP3DFA5"/>
<feature type="chain" id="PRO_5043004136" evidence="1">
    <location>
        <begin position="23"/>
        <end position="137"/>
    </location>
</feature>
<comment type="caution">
    <text evidence="2">The sequence shown here is derived from an EMBL/GenBank/DDBJ whole genome shotgun (WGS) entry which is preliminary data.</text>
</comment>
<evidence type="ECO:0000313" key="3">
    <source>
        <dbReference type="Proteomes" id="UP001077662"/>
    </source>
</evidence>
<protein>
    <submittedName>
        <fullName evidence="2">Uncharacterized protein</fullName>
    </submittedName>
</protein>
<evidence type="ECO:0000256" key="1">
    <source>
        <dbReference type="SAM" id="SignalP"/>
    </source>
</evidence>
<organism evidence="2 3">
    <name type="scientific">Brevibacillus laterosporus</name>
    <name type="common">Bacillus laterosporus</name>
    <dbReference type="NCBI Taxonomy" id="1465"/>
    <lineage>
        <taxon>Bacteria</taxon>
        <taxon>Bacillati</taxon>
        <taxon>Bacillota</taxon>
        <taxon>Bacilli</taxon>
        <taxon>Bacillales</taxon>
        <taxon>Paenibacillaceae</taxon>
        <taxon>Brevibacillus</taxon>
    </lineage>
</organism>
<keyword evidence="1" id="KW-0732">Signal</keyword>
<feature type="signal peptide" evidence="1">
    <location>
        <begin position="1"/>
        <end position="22"/>
    </location>
</feature>
<gene>
    <name evidence="2" type="ORF">O0554_08260</name>
</gene>
<name>A0AAP3DFA5_BRELA</name>
<accession>A0AAP3DFA5</accession>